<accession>A0AAD7UCC6</accession>
<dbReference type="AlphaFoldDB" id="A0AAD7UCC6"/>
<dbReference type="InterPro" id="IPR007135">
    <property type="entry name" value="Atg3/Atg10"/>
</dbReference>
<keyword evidence="2" id="KW-0072">Autophagy</keyword>
<evidence type="ECO:0000256" key="2">
    <source>
        <dbReference type="ARBA" id="ARBA00023006"/>
    </source>
</evidence>
<proteinExistence type="predicted"/>
<organism evidence="3 4">
    <name type="scientific">Chrysophaeum taylorii</name>
    <dbReference type="NCBI Taxonomy" id="2483200"/>
    <lineage>
        <taxon>Eukaryota</taxon>
        <taxon>Sar</taxon>
        <taxon>Stramenopiles</taxon>
        <taxon>Ochrophyta</taxon>
        <taxon>Pelagophyceae</taxon>
        <taxon>Pelagomonadales</taxon>
        <taxon>Pelagomonadaceae</taxon>
        <taxon>Chrysophaeum</taxon>
    </lineage>
</organism>
<dbReference type="Pfam" id="PF03987">
    <property type="entry name" value="Autophagy_act_C"/>
    <property type="match status" value="1"/>
</dbReference>
<evidence type="ECO:0000256" key="1">
    <source>
        <dbReference type="ARBA" id="ARBA00022786"/>
    </source>
</evidence>
<protein>
    <submittedName>
        <fullName evidence="3">Uncharacterized protein</fullName>
    </submittedName>
</protein>
<evidence type="ECO:0000313" key="4">
    <source>
        <dbReference type="Proteomes" id="UP001230188"/>
    </source>
</evidence>
<reference evidence="3" key="1">
    <citation type="submission" date="2023-01" db="EMBL/GenBank/DDBJ databases">
        <title>Metagenome sequencing of chrysophaentin producing Chrysophaeum taylorii.</title>
        <authorList>
            <person name="Davison J."/>
            <person name="Bewley C."/>
        </authorList>
    </citation>
    <scope>NUCLEOTIDE SEQUENCE</scope>
    <source>
        <strain evidence="3">NIES-1699</strain>
    </source>
</reference>
<keyword evidence="1" id="KW-0833">Ubl conjugation pathway</keyword>
<comment type="caution">
    <text evidence="3">The sequence shown here is derived from an EMBL/GenBank/DDBJ whole genome shotgun (WGS) entry which is preliminary data.</text>
</comment>
<sequence length="154" mass="17948">MRSFAEEAQAFCELGRLWHADLSGWAWDWRWVDGYIKCRHFRRHGDWVEWEFHILPDETWGFALYARACRVDGSQLRFGEAVRALGLELGKPGTELVSQEQHPILGEPFLVVHTCTAQEKLDLLGSSLLTWFHVTGPVLGLKIHPRQWLLLRER</sequence>
<gene>
    <name evidence="3" type="ORF">CTAYLR_009055</name>
</gene>
<keyword evidence="4" id="KW-1185">Reference proteome</keyword>
<dbReference type="Proteomes" id="UP001230188">
    <property type="component" value="Unassembled WGS sequence"/>
</dbReference>
<dbReference type="GO" id="GO:0006914">
    <property type="term" value="P:autophagy"/>
    <property type="evidence" value="ECO:0007669"/>
    <property type="project" value="UniProtKB-KW"/>
</dbReference>
<dbReference type="GO" id="GO:0019787">
    <property type="term" value="F:ubiquitin-like protein transferase activity"/>
    <property type="evidence" value="ECO:0007669"/>
    <property type="project" value="InterPro"/>
</dbReference>
<name>A0AAD7UCC6_9STRA</name>
<evidence type="ECO:0000313" key="3">
    <source>
        <dbReference type="EMBL" id="KAJ8601824.1"/>
    </source>
</evidence>
<dbReference type="EMBL" id="JAQMWT010000400">
    <property type="protein sequence ID" value="KAJ8601824.1"/>
    <property type="molecule type" value="Genomic_DNA"/>
</dbReference>